<feature type="binding site" evidence="6">
    <location>
        <position position="229"/>
    </location>
    <ligand>
        <name>Zn(2+)</name>
        <dbReference type="ChEBI" id="CHEBI:29105"/>
    </ligand>
</feature>
<dbReference type="InterPro" id="IPR013087">
    <property type="entry name" value="Znf_C2H2_type"/>
</dbReference>
<keyword evidence="4 5" id="KW-0238">DNA-binding</keyword>
<dbReference type="InterPro" id="IPR012934">
    <property type="entry name" value="Znf_AD"/>
</dbReference>
<evidence type="ECO:0000256" key="7">
    <source>
        <dbReference type="SAM" id="MobiDB-lite"/>
    </source>
</evidence>
<dbReference type="PROSITE" id="PS00028">
    <property type="entry name" value="ZINC_FINGER_C2H2_1"/>
    <property type="match status" value="1"/>
</dbReference>
<feature type="binding site" evidence="6">
    <location>
        <position position="226"/>
    </location>
    <ligand>
        <name>Zn(2+)</name>
        <dbReference type="ChEBI" id="CHEBI:29105"/>
    </ligand>
</feature>
<dbReference type="EnsemblMetazoa" id="AALFPA23_022927.R34082">
    <property type="protein sequence ID" value="AALFPA23_022927.P34082"/>
    <property type="gene ID" value="AALFPA23_022927"/>
</dbReference>
<dbReference type="InterPro" id="IPR006612">
    <property type="entry name" value="THAP_Znf"/>
</dbReference>
<proteinExistence type="predicted"/>
<feature type="binding site" evidence="6">
    <location>
        <position position="275"/>
    </location>
    <ligand>
        <name>Zn(2+)</name>
        <dbReference type="ChEBI" id="CHEBI:29105"/>
    </ligand>
</feature>
<evidence type="ECO:0000256" key="1">
    <source>
        <dbReference type="ARBA" id="ARBA00022723"/>
    </source>
</evidence>
<dbReference type="SMART" id="SM00868">
    <property type="entry name" value="zf-AD"/>
    <property type="match status" value="1"/>
</dbReference>
<evidence type="ECO:0000313" key="10">
    <source>
        <dbReference type="EnsemblMetazoa" id="AALFPA23_022927.P34082"/>
    </source>
</evidence>
<feature type="domain" description="THAP-type" evidence="8">
    <location>
        <begin position="1"/>
        <end position="94"/>
    </location>
</feature>
<dbReference type="SUPFAM" id="SSF57716">
    <property type="entry name" value="Glucocorticoid receptor-like (DNA-binding domain)"/>
    <property type="match status" value="2"/>
</dbReference>
<evidence type="ECO:0008006" key="12">
    <source>
        <dbReference type="Google" id="ProtNLM"/>
    </source>
</evidence>
<evidence type="ECO:0000256" key="5">
    <source>
        <dbReference type="PROSITE-ProRule" id="PRU00309"/>
    </source>
</evidence>
<dbReference type="PROSITE" id="PS51915">
    <property type="entry name" value="ZAD"/>
    <property type="match status" value="1"/>
</dbReference>
<feature type="region of interest" description="Disordered" evidence="7">
    <location>
        <begin position="89"/>
        <end position="142"/>
    </location>
</feature>
<dbReference type="Proteomes" id="UP000069940">
    <property type="component" value="Unassembled WGS sequence"/>
</dbReference>
<evidence type="ECO:0000256" key="3">
    <source>
        <dbReference type="ARBA" id="ARBA00022833"/>
    </source>
</evidence>
<protein>
    <recommendedName>
        <fullName evidence="12">THAP-type domain-containing protein</fullName>
    </recommendedName>
</protein>
<keyword evidence="3 6" id="KW-0862">Zinc</keyword>
<reference evidence="11" key="1">
    <citation type="journal article" date="2015" name="Proc. Natl. Acad. Sci. U.S.A.">
        <title>Genome sequence of the Asian Tiger mosquito, Aedes albopictus, reveals insights into its biology, genetics, and evolution.</title>
        <authorList>
            <person name="Chen X.G."/>
            <person name="Jiang X."/>
            <person name="Gu J."/>
            <person name="Xu M."/>
            <person name="Wu Y."/>
            <person name="Deng Y."/>
            <person name="Zhang C."/>
            <person name="Bonizzoni M."/>
            <person name="Dermauw W."/>
            <person name="Vontas J."/>
            <person name="Armbruster P."/>
            <person name="Huang X."/>
            <person name="Yang Y."/>
            <person name="Zhang H."/>
            <person name="He W."/>
            <person name="Peng H."/>
            <person name="Liu Y."/>
            <person name="Wu K."/>
            <person name="Chen J."/>
            <person name="Lirakis M."/>
            <person name="Topalis P."/>
            <person name="Van Leeuwen T."/>
            <person name="Hall A.B."/>
            <person name="Jiang X."/>
            <person name="Thorpe C."/>
            <person name="Mueller R.L."/>
            <person name="Sun C."/>
            <person name="Waterhouse R.M."/>
            <person name="Yan G."/>
            <person name="Tu Z.J."/>
            <person name="Fang X."/>
            <person name="James A.A."/>
        </authorList>
    </citation>
    <scope>NUCLEOTIDE SEQUENCE [LARGE SCALE GENOMIC DNA]</scope>
    <source>
        <strain evidence="11">Foshan</strain>
    </source>
</reference>
<feature type="domain" description="ZAD" evidence="9">
    <location>
        <begin position="224"/>
        <end position="299"/>
    </location>
</feature>
<evidence type="ECO:0000256" key="4">
    <source>
        <dbReference type="ARBA" id="ARBA00023125"/>
    </source>
</evidence>
<feature type="region of interest" description="Disordered" evidence="7">
    <location>
        <begin position="311"/>
        <end position="338"/>
    </location>
</feature>
<keyword evidence="11" id="KW-1185">Reference proteome</keyword>
<dbReference type="SMART" id="SM00692">
    <property type="entry name" value="DM3"/>
    <property type="match status" value="1"/>
</dbReference>
<keyword evidence="2 5" id="KW-0863">Zinc-finger</keyword>
<reference evidence="10" key="2">
    <citation type="submission" date="2025-05" db="UniProtKB">
        <authorList>
            <consortium name="EnsemblMetazoa"/>
        </authorList>
    </citation>
    <scope>IDENTIFICATION</scope>
    <source>
        <strain evidence="10">Foshan</strain>
    </source>
</reference>
<keyword evidence="1 6" id="KW-0479">Metal-binding</keyword>
<sequence length="510" mass="56351">MPPKKVHCQVRGCRQRSKGIDLASLTFHRFPLEVNEASQWVQFSGSEYAQDEFKRLGPIGVRKLWMCSLHFEPNCYKMLGSKANLRHGAIPTLSGPTDEPEADEDEEGSAETGGTAAEESDDPGEGISTVAGAELTKTAPKRKREHLDDRFYDFLKDNDDSDNTQRFTSKSRKPHPPFCVCSSCRSDRAARAMEKGASPHKAIQTADIGPQPDASPVPLGGSQDSCRLCFSTDQLEPLCSGMIVVRDEMLDKIYVCTGVLIIPRPKVSIFICTPCAQLINSFHAYRQQVCSNNQALLRTIALKASKASTTTSTPRIQKVSPLPQVRKPPPAPIRRKPPVGLIPIIDTMPSLQRAPTTLTQYVKIAPKLPMVVEPEVTVVQPVKDELDDPLEGCGETSQRIAAPTTAPPLIPANKSNVLIKLQSKQTIAAMTKEPPKVPMETIEIDDDAEDLPDGERWSCWHCDNAFPFQFECAKHLLQVHGENVGSIKKRLKLDELNANMLHMMSMNQKK</sequence>
<evidence type="ECO:0000259" key="9">
    <source>
        <dbReference type="PROSITE" id="PS51915"/>
    </source>
</evidence>
<name>A0ABM1ZZ12_AEDAL</name>
<dbReference type="SMART" id="SM00980">
    <property type="entry name" value="THAP"/>
    <property type="match status" value="1"/>
</dbReference>
<feature type="binding site" evidence="6">
    <location>
        <position position="272"/>
    </location>
    <ligand>
        <name>Zn(2+)</name>
        <dbReference type="ChEBI" id="CHEBI:29105"/>
    </ligand>
</feature>
<accession>A0ABM1ZZ12</accession>
<dbReference type="RefSeq" id="XP_019556161.3">
    <property type="nucleotide sequence ID" value="XM_019700616.3"/>
</dbReference>
<feature type="compositionally biased region" description="Acidic residues" evidence="7">
    <location>
        <begin position="98"/>
        <end position="109"/>
    </location>
</feature>
<dbReference type="Gene3D" id="3.40.1800.20">
    <property type="match status" value="1"/>
</dbReference>
<dbReference type="GeneID" id="109425367"/>
<dbReference type="Pfam" id="PF05485">
    <property type="entry name" value="THAP"/>
    <property type="match status" value="1"/>
</dbReference>
<dbReference type="Pfam" id="PF07776">
    <property type="entry name" value="zf-AD"/>
    <property type="match status" value="1"/>
</dbReference>
<evidence type="ECO:0000256" key="2">
    <source>
        <dbReference type="ARBA" id="ARBA00022771"/>
    </source>
</evidence>
<evidence type="ECO:0000256" key="6">
    <source>
        <dbReference type="PROSITE-ProRule" id="PRU01263"/>
    </source>
</evidence>
<evidence type="ECO:0000259" key="8">
    <source>
        <dbReference type="PROSITE" id="PS50950"/>
    </source>
</evidence>
<evidence type="ECO:0000313" key="11">
    <source>
        <dbReference type="Proteomes" id="UP000069940"/>
    </source>
</evidence>
<organism evidence="10 11">
    <name type="scientific">Aedes albopictus</name>
    <name type="common">Asian tiger mosquito</name>
    <name type="synonym">Stegomyia albopicta</name>
    <dbReference type="NCBI Taxonomy" id="7160"/>
    <lineage>
        <taxon>Eukaryota</taxon>
        <taxon>Metazoa</taxon>
        <taxon>Ecdysozoa</taxon>
        <taxon>Arthropoda</taxon>
        <taxon>Hexapoda</taxon>
        <taxon>Insecta</taxon>
        <taxon>Pterygota</taxon>
        <taxon>Neoptera</taxon>
        <taxon>Endopterygota</taxon>
        <taxon>Diptera</taxon>
        <taxon>Nematocera</taxon>
        <taxon>Culicoidea</taxon>
        <taxon>Culicidae</taxon>
        <taxon>Culicinae</taxon>
        <taxon>Aedini</taxon>
        <taxon>Aedes</taxon>
        <taxon>Stegomyia</taxon>
    </lineage>
</organism>
<dbReference type="PROSITE" id="PS50950">
    <property type="entry name" value="ZF_THAP"/>
    <property type="match status" value="1"/>
</dbReference>